<organism evidence="1">
    <name type="scientific">marine sediment metagenome</name>
    <dbReference type="NCBI Taxonomy" id="412755"/>
    <lineage>
        <taxon>unclassified sequences</taxon>
        <taxon>metagenomes</taxon>
        <taxon>ecological metagenomes</taxon>
    </lineage>
</organism>
<gene>
    <name evidence="1" type="ORF">S01H4_32932</name>
</gene>
<reference evidence="1" key="1">
    <citation type="journal article" date="2014" name="Front. Microbiol.">
        <title>High frequency of phylogenetically diverse reductive dehalogenase-homologous genes in deep subseafloor sedimentary metagenomes.</title>
        <authorList>
            <person name="Kawai M."/>
            <person name="Futagami T."/>
            <person name="Toyoda A."/>
            <person name="Takaki Y."/>
            <person name="Nishi S."/>
            <person name="Hori S."/>
            <person name="Arai W."/>
            <person name="Tsubouchi T."/>
            <person name="Morono Y."/>
            <person name="Uchiyama I."/>
            <person name="Ito T."/>
            <person name="Fujiyama A."/>
            <person name="Inagaki F."/>
            <person name="Takami H."/>
        </authorList>
    </citation>
    <scope>NUCLEOTIDE SEQUENCE</scope>
    <source>
        <strain evidence="1">Expedition CK06-06</strain>
    </source>
</reference>
<proteinExistence type="predicted"/>
<dbReference type="AlphaFoldDB" id="X1A216"/>
<dbReference type="EMBL" id="BART01017274">
    <property type="protein sequence ID" value="GAG76085.1"/>
    <property type="molecule type" value="Genomic_DNA"/>
</dbReference>
<evidence type="ECO:0000313" key="1">
    <source>
        <dbReference type="EMBL" id="GAG76085.1"/>
    </source>
</evidence>
<protein>
    <submittedName>
        <fullName evidence="1">Uncharacterized protein</fullName>
    </submittedName>
</protein>
<accession>X1A216</accession>
<comment type="caution">
    <text evidence="1">The sequence shown here is derived from an EMBL/GenBank/DDBJ whole genome shotgun (WGS) entry which is preliminary data.</text>
</comment>
<sequence length="49" mass="5647">MSAPCGQQSFNVGLCENLFDAELSLYDYTEEALKEISGDDVLYRRNRRE</sequence>
<name>X1A216_9ZZZZ</name>